<dbReference type="AlphaFoldDB" id="A0A2Z3GSQ3"/>
<evidence type="ECO:0000313" key="2">
    <source>
        <dbReference type="Proteomes" id="UP000245999"/>
    </source>
</evidence>
<name>A0A2Z3GSQ3_9BACT</name>
<sequence length="106" mass="11820">MYFDGNWAVLSRVLNRNDPSGLLAQATRLVLGPEQLETHAAPGSPAETSRWAVARDELLNRPCLRFELPTEDTRALVTRLRRSADGLRSQISPYFAAGMELQLGRL</sequence>
<proteinExistence type="predicted"/>
<dbReference type="KEGG" id="hnv:DDQ68_02125"/>
<keyword evidence="2" id="KW-1185">Reference proteome</keyword>
<dbReference type="OrthoDB" id="881903at2"/>
<organism evidence="1 2">
    <name type="scientific">Hymenobacter nivis</name>
    <dbReference type="NCBI Taxonomy" id="1850093"/>
    <lineage>
        <taxon>Bacteria</taxon>
        <taxon>Pseudomonadati</taxon>
        <taxon>Bacteroidota</taxon>
        <taxon>Cytophagia</taxon>
        <taxon>Cytophagales</taxon>
        <taxon>Hymenobacteraceae</taxon>
        <taxon>Hymenobacter</taxon>
    </lineage>
</organism>
<reference evidence="2" key="1">
    <citation type="submission" date="2018-04" db="EMBL/GenBank/DDBJ databases">
        <title>Complete genome of Antarctic heterotrophic bacterium Hymenobacter nivis.</title>
        <authorList>
            <person name="Terashima M."/>
        </authorList>
    </citation>
    <scope>NUCLEOTIDE SEQUENCE [LARGE SCALE GENOMIC DNA]</scope>
    <source>
        <strain evidence="2">NBRC 111535</strain>
    </source>
</reference>
<accession>A0A2Z3GSQ3</accession>
<gene>
    <name evidence="1" type="ORF">DDQ68_02125</name>
</gene>
<dbReference type="Proteomes" id="UP000245999">
    <property type="component" value="Chromosome"/>
</dbReference>
<protein>
    <submittedName>
        <fullName evidence="1">Uncharacterized protein</fullName>
    </submittedName>
</protein>
<evidence type="ECO:0000313" key="1">
    <source>
        <dbReference type="EMBL" id="AWM31690.1"/>
    </source>
</evidence>
<dbReference type="EMBL" id="CP029145">
    <property type="protein sequence ID" value="AWM31690.1"/>
    <property type="molecule type" value="Genomic_DNA"/>
</dbReference>